<dbReference type="SUPFAM" id="SSF54506">
    <property type="entry name" value="Diaminopimelate epimerase-like"/>
    <property type="match status" value="1"/>
</dbReference>
<keyword evidence="4" id="KW-1185">Reference proteome</keyword>
<proteinExistence type="inferred from homology"/>
<feature type="active site" evidence="2">
    <location>
        <position position="44"/>
    </location>
</feature>
<sequence length="283" mass="31843">MKCKLVDVFAKERLSGNGLTIFYDYDWLSAQEMLSLTQEMRQFESIFISKKINSSSVRARIFTVEEELDFAGHPIIGLAAHLHDEHGTRNSHDWNIELNKKSVHVKTEVTEKYFKASMDQGRPKFLKTLNSDETEKVLHALNLHKGNLSNHPLEVITTGLPYLIVPISNGLENAKISIANFESLLESFHAKFVYVFDINQFEGRTWDNDGSVEDIATGSAAGPTAAYLHKHKLCIPDKSITISQGRFVGRPSEIEAYVQTQDDDITNIWVSGSVIKVADISFI</sequence>
<dbReference type="NCBIfam" id="TIGR00654">
    <property type="entry name" value="PhzF_family"/>
    <property type="match status" value="1"/>
</dbReference>
<evidence type="ECO:0000256" key="1">
    <source>
        <dbReference type="ARBA" id="ARBA00008270"/>
    </source>
</evidence>
<evidence type="ECO:0000256" key="2">
    <source>
        <dbReference type="PIRSR" id="PIRSR016184-1"/>
    </source>
</evidence>
<evidence type="ECO:0000313" key="3">
    <source>
        <dbReference type="EMBL" id="ROS00373.1"/>
    </source>
</evidence>
<accession>A0A3N2DKP2</accession>
<name>A0A3N2DKP2_9GAMM</name>
<protein>
    <submittedName>
        <fullName evidence="3">PhzF family phenazine biosynthesis protein</fullName>
    </submittedName>
</protein>
<dbReference type="RefSeq" id="WP_123713330.1">
    <property type="nucleotide sequence ID" value="NZ_RKHR01000005.1"/>
</dbReference>
<dbReference type="EMBL" id="RKHR01000005">
    <property type="protein sequence ID" value="ROS00373.1"/>
    <property type="molecule type" value="Genomic_DNA"/>
</dbReference>
<evidence type="ECO:0000313" key="4">
    <source>
        <dbReference type="Proteomes" id="UP000275394"/>
    </source>
</evidence>
<organism evidence="3 4">
    <name type="scientific">Sinobacterium caligoides</name>
    <dbReference type="NCBI Taxonomy" id="933926"/>
    <lineage>
        <taxon>Bacteria</taxon>
        <taxon>Pseudomonadati</taxon>
        <taxon>Pseudomonadota</taxon>
        <taxon>Gammaproteobacteria</taxon>
        <taxon>Cellvibrionales</taxon>
        <taxon>Spongiibacteraceae</taxon>
        <taxon>Sinobacterium</taxon>
    </lineage>
</organism>
<dbReference type="OrthoDB" id="9788221at2"/>
<dbReference type="PANTHER" id="PTHR13774:SF32">
    <property type="entry name" value="ANTISENSE-ENHANCING SEQUENCE 1"/>
    <property type="match status" value="1"/>
</dbReference>
<dbReference type="GO" id="GO:0016853">
    <property type="term" value="F:isomerase activity"/>
    <property type="evidence" value="ECO:0007669"/>
    <property type="project" value="TreeGrafter"/>
</dbReference>
<dbReference type="Pfam" id="PF02567">
    <property type="entry name" value="PhzC-PhzF"/>
    <property type="match status" value="1"/>
</dbReference>
<dbReference type="PANTHER" id="PTHR13774">
    <property type="entry name" value="PHENAZINE BIOSYNTHESIS PROTEIN"/>
    <property type="match status" value="1"/>
</dbReference>
<comment type="similarity">
    <text evidence="1">Belongs to the PhzF family.</text>
</comment>
<dbReference type="InterPro" id="IPR003719">
    <property type="entry name" value="Phenazine_PhzF-like"/>
</dbReference>
<gene>
    <name evidence="3" type="ORF">EDC56_3024</name>
</gene>
<dbReference type="Proteomes" id="UP000275394">
    <property type="component" value="Unassembled WGS sequence"/>
</dbReference>
<comment type="caution">
    <text evidence="3">The sequence shown here is derived from an EMBL/GenBank/DDBJ whole genome shotgun (WGS) entry which is preliminary data.</text>
</comment>
<dbReference type="GO" id="GO:0005737">
    <property type="term" value="C:cytoplasm"/>
    <property type="evidence" value="ECO:0007669"/>
    <property type="project" value="TreeGrafter"/>
</dbReference>
<dbReference type="AlphaFoldDB" id="A0A3N2DKP2"/>
<reference evidence="3 4" key="1">
    <citation type="submission" date="2018-11" db="EMBL/GenBank/DDBJ databases">
        <title>Genomic Encyclopedia of Type Strains, Phase IV (KMG-IV): sequencing the most valuable type-strain genomes for metagenomic binning, comparative biology and taxonomic classification.</title>
        <authorList>
            <person name="Goeker M."/>
        </authorList>
    </citation>
    <scope>NUCLEOTIDE SEQUENCE [LARGE SCALE GENOMIC DNA]</scope>
    <source>
        <strain evidence="3 4">DSM 100316</strain>
    </source>
</reference>
<dbReference type="Gene3D" id="3.10.310.10">
    <property type="entry name" value="Diaminopimelate Epimerase, Chain A, domain 1"/>
    <property type="match status" value="2"/>
</dbReference>
<dbReference type="PIRSF" id="PIRSF016184">
    <property type="entry name" value="PhzC_PhzF"/>
    <property type="match status" value="1"/>
</dbReference>